<dbReference type="InterPro" id="IPR011055">
    <property type="entry name" value="Dup_hybrid_motif"/>
</dbReference>
<evidence type="ECO:0000313" key="5">
    <source>
        <dbReference type="EMBL" id="BBU34573.1"/>
    </source>
</evidence>
<accession>A0ABM7HC30</accession>
<feature type="coiled-coil region" evidence="2">
    <location>
        <begin position="54"/>
        <end position="95"/>
    </location>
</feature>
<evidence type="ECO:0000259" key="3">
    <source>
        <dbReference type="Pfam" id="PF01551"/>
    </source>
</evidence>
<protein>
    <submittedName>
        <fullName evidence="5">Peptidase M23</fullName>
    </submittedName>
</protein>
<sequence length="401" mass="43894">MFMKYNTIKSRLVATILTGIVVLGTPLYIVAEDEDLTNQLDSIQQQVNQQNSIKADAETVIVSVSEQLRQIEEQLRQAQQQLESIQQQRVAVENDITVNEKLLAEAQKRLEGRESVFYKRVRDIYINGRLSYLDVVIGSKDFSDFANRLEILKRIIDADIKLIDEIKKERAEIAARKQALEQSRAKLVELEKAAVAKQAEIEQKKKEREVVLQKAQNDRATAMQAVEELNASSAQITALLKARQAERAAARAAAEAAAAAAAQQSAPSYSWVQGSGQLGWPVSGEITSPYGYRTHPIWGTTIYHSGIDIGVDEGTPVHAADGGTVVWSGWMGGYGYAVVIDHGNGMSTLYGHNSELAVSEGQDVSKGQVIAYAGSTGNSTGPHVHFEVRISGDPVDPMGYL</sequence>
<evidence type="ECO:0000256" key="2">
    <source>
        <dbReference type="SAM" id="Coils"/>
    </source>
</evidence>
<dbReference type="PANTHER" id="PTHR21666:SF289">
    <property type="entry name" value="L-ALA--D-GLU ENDOPEPTIDASE"/>
    <property type="match status" value="1"/>
</dbReference>
<dbReference type="EMBL" id="AP022321">
    <property type="protein sequence ID" value="BBU34573.1"/>
    <property type="molecule type" value="Genomic_DNA"/>
</dbReference>
<keyword evidence="1" id="KW-0732">Signal</keyword>
<dbReference type="Pfam" id="PF24568">
    <property type="entry name" value="CC_PcsB"/>
    <property type="match status" value="1"/>
</dbReference>
<dbReference type="Pfam" id="PF01551">
    <property type="entry name" value="Peptidase_M23"/>
    <property type="match status" value="1"/>
</dbReference>
<feature type="domain" description="M23ase beta-sheet core" evidence="3">
    <location>
        <begin position="303"/>
        <end position="397"/>
    </location>
</feature>
<dbReference type="Proteomes" id="UP000509249">
    <property type="component" value="Chromosome"/>
</dbReference>
<dbReference type="InterPro" id="IPR050570">
    <property type="entry name" value="Cell_wall_metabolism_enzyme"/>
</dbReference>
<evidence type="ECO:0000259" key="4">
    <source>
        <dbReference type="Pfam" id="PF24568"/>
    </source>
</evidence>
<gene>
    <name evidence="5" type="ORF">VEIT17_10190</name>
</gene>
<reference evidence="5 6" key="1">
    <citation type="journal article" date="2020" name="Int. J. Syst. Evol. Microbiol.">
        <title>Veillonella nakazawae sp. nov., an anaerobic gram-negative coccus isolated from the oral cavity of Japanese children.</title>
        <authorList>
            <person name="Mashima I."/>
            <person name="Theodorea C.F."/>
            <person name="Djais A.A."/>
            <person name="Kunihiro T."/>
            <person name="Kawamura Y."/>
            <person name="Otomo M."/>
            <person name="Saitoh M."/>
            <person name="Tamai R."/>
            <person name="Kiyoura Y."/>
        </authorList>
    </citation>
    <scope>NUCLEOTIDE SEQUENCE [LARGE SCALE GENOMIC DNA]</scope>
    <source>
        <strain evidence="5 6">T1-7</strain>
    </source>
</reference>
<dbReference type="SUPFAM" id="SSF51261">
    <property type="entry name" value="Duplicated hybrid motif"/>
    <property type="match status" value="1"/>
</dbReference>
<dbReference type="CDD" id="cd12797">
    <property type="entry name" value="M23_peptidase"/>
    <property type="match status" value="1"/>
</dbReference>
<evidence type="ECO:0000256" key="1">
    <source>
        <dbReference type="ARBA" id="ARBA00022729"/>
    </source>
</evidence>
<dbReference type="PANTHER" id="PTHR21666">
    <property type="entry name" value="PEPTIDASE-RELATED"/>
    <property type="match status" value="1"/>
</dbReference>
<name>A0ABM7HC30_9FIRM</name>
<organism evidence="5 6">
    <name type="scientific">Veillonella nakazawae</name>
    <dbReference type="NCBI Taxonomy" id="2682456"/>
    <lineage>
        <taxon>Bacteria</taxon>
        <taxon>Bacillati</taxon>
        <taxon>Bacillota</taxon>
        <taxon>Negativicutes</taxon>
        <taxon>Veillonellales</taxon>
        <taxon>Veillonellaceae</taxon>
        <taxon>Veillonella</taxon>
    </lineage>
</organism>
<proteinExistence type="predicted"/>
<keyword evidence="6" id="KW-1185">Reference proteome</keyword>
<evidence type="ECO:0000313" key="6">
    <source>
        <dbReference type="Proteomes" id="UP000509249"/>
    </source>
</evidence>
<dbReference type="RefSeq" id="WP_105094305.1">
    <property type="nucleotide sequence ID" value="NZ_AP022321.1"/>
</dbReference>
<feature type="coiled-coil region" evidence="2">
    <location>
        <begin position="163"/>
        <end position="262"/>
    </location>
</feature>
<keyword evidence="2" id="KW-0175">Coiled coil</keyword>
<dbReference type="Gene3D" id="6.10.250.3150">
    <property type="match status" value="1"/>
</dbReference>
<dbReference type="InterPro" id="IPR016047">
    <property type="entry name" value="M23ase_b-sheet_dom"/>
</dbReference>
<dbReference type="InterPro" id="IPR057309">
    <property type="entry name" value="PcsB_CC"/>
</dbReference>
<feature type="domain" description="Peptidoglycan hydrolase PcsB coiled-coil" evidence="4">
    <location>
        <begin position="104"/>
        <end position="174"/>
    </location>
</feature>
<dbReference type="Gene3D" id="2.70.70.10">
    <property type="entry name" value="Glucose Permease (Domain IIA)"/>
    <property type="match status" value="1"/>
</dbReference>